<gene>
    <name evidence="7" type="primary">proA</name>
    <name evidence="9" type="ORF">A7Q10_03510</name>
</gene>
<proteinExistence type="inferred from homology"/>
<evidence type="ECO:0000313" key="10">
    <source>
        <dbReference type="Proteomes" id="UP000297713"/>
    </source>
</evidence>
<keyword evidence="10" id="KW-1185">Reference proteome</keyword>
<evidence type="ECO:0000256" key="5">
    <source>
        <dbReference type="ARBA" id="ARBA00023002"/>
    </source>
</evidence>
<dbReference type="GO" id="GO:0055129">
    <property type="term" value="P:L-proline biosynthetic process"/>
    <property type="evidence" value="ECO:0007669"/>
    <property type="project" value="UniProtKB-UniRule"/>
</dbReference>
<evidence type="ECO:0000259" key="8">
    <source>
        <dbReference type="Pfam" id="PF00171"/>
    </source>
</evidence>
<reference evidence="9 10" key="1">
    <citation type="submission" date="2016-05" db="EMBL/GenBank/DDBJ databases">
        <title>Diversity and Homogeneity among Thermoacidophilic Verrucomicrobia Methanotrophs Linked with Geographical Origin.</title>
        <authorList>
            <person name="Erikstad H.-A."/>
            <person name="Smestad N.B."/>
            <person name="Ceballos R.M."/>
            <person name="Birkeland N.-K."/>
        </authorList>
    </citation>
    <scope>NUCLEOTIDE SEQUENCE [LARGE SCALE GENOMIC DNA]</scope>
    <source>
        <strain evidence="9 10">Phi</strain>
    </source>
</reference>
<evidence type="ECO:0000256" key="6">
    <source>
        <dbReference type="ARBA" id="ARBA00049024"/>
    </source>
</evidence>
<comment type="function">
    <text evidence="7">Catalyzes the NADPH-dependent reduction of L-glutamate 5-phosphate into L-glutamate 5-semialdehyde and phosphate. The product spontaneously undergoes cyclization to form 1-pyrroline-5-carboxylate.</text>
</comment>
<dbReference type="InterPro" id="IPR016161">
    <property type="entry name" value="Ald_DH/histidinol_DH"/>
</dbReference>
<dbReference type="InterPro" id="IPR016162">
    <property type="entry name" value="Ald_DH_N"/>
</dbReference>
<comment type="similarity">
    <text evidence="7">Belongs to the gamma-glutamyl phosphate reductase family.</text>
</comment>
<keyword evidence="3 7" id="KW-0641">Proline biosynthesis</keyword>
<dbReference type="EC" id="1.2.1.41" evidence="7"/>
<evidence type="ECO:0000256" key="1">
    <source>
        <dbReference type="ARBA" id="ARBA00004985"/>
    </source>
</evidence>
<dbReference type="InterPro" id="IPR012134">
    <property type="entry name" value="Glu-5-SA_DH"/>
</dbReference>
<dbReference type="NCBIfam" id="TIGR00407">
    <property type="entry name" value="proA"/>
    <property type="match status" value="1"/>
</dbReference>
<dbReference type="EMBL" id="LXQC01000013">
    <property type="protein sequence ID" value="TFE72941.1"/>
    <property type="molecule type" value="Genomic_DNA"/>
</dbReference>
<keyword evidence="7" id="KW-0963">Cytoplasm</keyword>
<evidence type="ECO:0000256" key="4">
    <source>
        <dbReference type="ARBA" id="ARBA00022857"/>
    </source>
</evidence>
<evidence type="ECO:0000256" key="7">
    <source>
        <dbReference type="HAMAP-Rule" id="MF_00412"/>
    </source>
</evidence>
<sequence length="420" mass="46381">MKDLSEQIQSLCRRAKDSSRLLAELSPKTIDCGLIAIGEELFSKKHEILEANEKDVDNAKKANLSPALIDRLYLGEKRFGDLLKALEDIVYLPSPLGEVIEEWKRPNGLLIKKIRVPIGLIGIIYESRPNVTVDSSALCLKSGNAVILRGGTEAFNTNCALVDSIHAGLRKARIVEDAVLLVPTTDRQSIPLLCSQQGLIDLLIPRGGKNLIETVVNHAKIPVIKHSQGICHVYVHCDASFDKALSIVLNAKCQRPAVCNAMETLLIDEKIAPDFLPLVVNELQKRGVELRGDQNCLNIMGDRLILADEEDWSTEYLDLILSIKIVKNLQEAIDHIRKHGSNHSDAIVTEDSSAAEAFLHKIDSAAVYWNASTRFTDGFEFGFGAEIGISTDKIHARGPMGLKELTTYKYIVYGNGQIRT</sequence>
<dbReference type="GO" id="GO:0050661">
    <property type="term" value="F:NADP binding"/>
    <property type="evidence" value="ECO:0007669"/>
    <property type="project" value="InterPro"/>
</dbReference>
<dbReference type="OrthoDB" id="9809970at2"/>
<comment type="subcellular location">
    <subcellularLocation>
        <location evidence="7">Cytoplasm</location>
    </subcellularLocation>
</comment>
<dbReference type="UniPathway" id="UPA00098">
    <property type="reaction ID" value="UER00360"/>
</dbReference>
<dbReference type="InterPro" id="IPR015590">
    <property type="entry name" value="Aldehyde_DH_dom"/>
</dbReference>
<comment type="pathway">
    <text evidence="1 7">Amino-acid biosynthesis; L-proline biosynthesis; L-glutamate 5-semialdehyde from L-glutamate: step 2/2.</text>
</comment>
<evidence type="ECO:0000313" key="9">
    <source>
        <dbReference type="EMBL" id="TFE72941.1"/>
    </source>
</evidence>
<evidence type="ECO:0000256" key="3">
    <source>
        <dbReference type="ARBA" id="ARBA00022650"/>
    </source>
</evidence>
<dbReference type="Pfam" id="PF00171">
    <property type="entry name" value="Aldedh"/>
    <property type="match status" value="1"/>
</dbReference>
<keyword evidence="5 7" id="KW-0560">Oxidoreductase</keyword>
<dbReference type="NCBIfam" id="NF001221">
    <property type="entry name" value="PRK00197.1"/>
    <property type="match status" value="1"/>
</dbReference>
<protein>
    <recommendedName>
        <fullName evidence="7">Gamma-glutamyl phosphate reductase</fullName>
        <shortName evidence="7">GPR</shortName>
        <ecNumber evidence="7">1.2.1.41</ecNumber>
    </recommendedName>
    <alternativeName>
        <fullName evidence="7">Glutamate-5-semialdehyde dehydrogenase</fullName>
    </alternativeName>
    <alternativeName>
        <fullName evidence="7">Glutamyl-gamma-semialdehyde dehydrogenase</fullName>
        <shortName evidence="7">GSA dehydrogenase</shortName>
    </alternativeName>
</protein>
<dbReference type="Gene3D" id="3.40.605.10">
    <property type="entry name" value="Aldehyde Dehydrogenase, Chain A, domain 1"/>
    <property type="match status" value="1"/>
</dbReference>
<feature type="domain" description="Aldehyde dehydrogenase" evidence="8">
    <location>
        <begin position="104"/>
        <end position="286"/>
    </location>
</feature>
<dbReference type="HAMAP" id="MF_00412">
    <property type="entry name" value="ProA"/>
    <property type="match status" value="1"/>
</dbReference>
<dbReference type="PROSITE" id="PS01223">
    <property type="entry name" value="PROA"/>
    <property type="match status" value="1"/>
</dbReference>
<keyword evidence="4 7" id="KW-0521">NADP</keyword>
<dbReference type="SUPFAM" id="SSF53720">
    <property type="entry name" value="ALDH-like"/>
    <property type="match status" value="1"/>
</dbReference>
<dbReference type="CDD" id="cd07079">
    <property type="entry name" value="ALDH_F18-19_ProA-GPR"/>
    <property type="match status" value="1"/>
</dbReference>
<dbReference type="PIRSF" id="PIRSF000151">
    <property type="entry name" value="GPR"/>
    <property type="match status" value="1"/>
</dbReference>
<comment type="caution">
    <text evidence="9">The sequence shown here is derived from an EMBL/GenBank/DDBJ whole genome shotgun (WGS) entry which is preliminary data.</text>
</comment>
<dbReference type="GO" id="GO:0005737">
    <property type="term" value="C:cytoplasm"/>
    <property type="evidence" value="ECO:0007669"/>
    <property type="project" value="UniProtKB-SubCell"/>
</dbReference>
<accession>A0A4Y8PHC4</accession>
<dbReference type="InterPro" id="IPR020593">
    <property type="entry name" value="G-glutamylP_reductase_CS"/>
</dbReference>
<comment type="catalytic activity">
    <reaction evidence="6 7">
        <text>L-glutamate 5-semialdehyde + phosphate + NADP(+) = L-glutamyl 5-phosphate + NADPH + H(+)</text>
        <dbReference type="Rhea" id="RHEA:19541"/>
        <dbReference type="ChEBI" id="CHEBI:15378"/>
        <dbReference type="ChEBI" id="CHEBI:43474"/>
        <dbReference type="ChEBI" id="CHEBI:57783"/>
        <dbReference type="ChEBI" id="CHEBI:58066"/>
        <dbReference type="ChEBI" id="CHEBI:58274"/>
        <dbReference type="ChEBI" id="CHEBI:58349"/>
        <dbReference type="EC" id="1.2.1.41"/>
    </reaction>
</comment>
<name>A0A4Y8PHC4_9BACT</name>
<dbReference type="InterPro" id="IPR016163">
    <property type="entry name" value="Ald_DH_C"/>
</dbReference>
<dbReference type="PANTHER" id="PTHR11063">
    <property type="entry name" value="GLUTAMATE SEMIALDEHYDE DEHYDROGENASE"/>
    <property type="match status" value="1"/>
</dbReference>
<evidence type="ECO:0000256" key="2">
    <source>
        <dbReference type="ARBA" id="ARBA00022605"/>
    </source>
</evidence>
<dbReference type="FunFam" id="3.40.309.10:FF:000006">
    <property type="entry name" value="Gamma-glutamyl phosphate reductase"/>
    <property type="match status" value="1"/>
</dbReference>
<dbReference type="RefSeq" id="WP_134439000.1">
    <property type="nucleotide sequence ID" value="NZ_LXQC01000013.1"/>
</dbReference>
<dbReference type="InterPro" id="IPR000965">
    <property type="entry name" value="GPR_dom"/>
</dbReference>
<dbReference type="GO" id="GO:0004350">
    <property type="term" value="F:glutamate-5-semialdehyde dehydrogenase activity"/>
    <property type="evidence" value="ECO:0007669"/>
    <property type="project" value="UniProtKB-UniRule"/>
</dbReference>
<dbReference type="AlphaFoldDB" id="A0A4Y8PHC4"/>
<dbReference type="Gene3D" id="3.40.309.10">
    <property type="entry name" value="Aldehyde Dehydrogenase, Chain A, domain 2"/>
    <property type="match status" value="1"/>
</dbReference>
<dbReference type="Proteomes" id="UP000297713">
    <property type="component" value="Unassembled WGS sequence"/>
</dbReference>
<organism evidence="9 10">
    <name type="scientific">Methylacidiphilum caldifontis</name>
    <dbReference type="NCBI Taxonomy" id="2795386"/>
    <lineage>
        <taxon>Bacteria</taxon>
        <taxon>Pseudomonadati</taxon>
        <taxon>Verrucomicrobiota</taxon>
        <taxon>Methylacidiphilae</taxon>
        <taxon>Methylacidiphilales</taxon>
        <taxon>Methylacidiphilaceae</taxon>
        <taxon>Methylacidiphilum (ex Ratnadevi et al. 2023)</taxon>
    </lineage>
</organism>
<dbReference type="PANTHER" id="PTHR11063:SF8">
    <property type="entry name" value="DELTA-1-PYRROLINE-5-CARBOXYLATE SYNTHASE"/>
    <property type="match status" value="1"/>
</dbReference>
<keyword evidence="2 7" id="KW-0028">Amino-acid biosynthesis</keyword>